<dbReference type="Pfam" id="PF01243">
    <property type="entry name" value="PNPOx_N"/>
    <property type="match status" value="1"/>
</dbReference>
<evidence type="ECO:0000313" key="3">
    <source>
        <dbReference type="EMBL" id="OLF07151.1"/>
    </source>
</evidence>
<comment type="caution">
    <text evidence="3">The sequence shown here is derived from an EMBL/GenBank/DDBJ whole genome shotgun (WGS) entry which is preliminary data.</text>
</comment>
<dbReference type="GO" id="GO:0005829">
    <property type="term" value="C:cytosol"/>
    <property type="evidence" value="ECO:0007669"/>
    <property type="project" value="TreeGrafter"/>
</dbReference>
<feature type="domain" description="Pyridoxamine 5'-phosphate oxidase N-terminal" evidence="2">
    <location>
        <begin position="10"/>
        <end position="98"/>
    </location>
</feature>
<accession>A0A7Z0WIE5</accession>
<keyword evidence="4" id="KW-1185">Reference proteome</keyword>
<dbReference type="Gene3D" id="2.30.110.10">
    <property type="entry name" value="Electron Transport, Fmn-binding Protein, Chain A"/>
    <property type="match status" value="1"/>
</dbReference>
<organism evidence="3 4">
    <name type="scientific">Actinophytocola xinjiangensis</name>
    <dbReference type="NCBI Taxonomy" id="485602"/>
    <lineage>
        <taxon>Bacteria</taxon>
        <taxon>Bacillati</taxon>
        <taxon>Actinomycetota</taxon>
        <taxon>Actinomycetes</taxon>
        <taxon>Pseudonocardiales</taxon>
        <taxon>Pseudonocardiaceae</taxon>
    </lineage>
</organism>
<protein>
    <submittedName>
        <fullName evidence="3">Pyridoxamine 5'-phosphate oxidase</fullName>
    </submittedName>
</protein>
<gene>
    <name evidence="3" type="ORF">BLA60_28485</name>
</gene>
<dbReference type="SUPFAM" id="SSF50475">
    <property type="entry name" value="FMN-binding split barrel"/>
    <property type="match status" value="1"/>
</dbReference>
<reference evidence="3 4" key="1">
    <citation type="submission" date="2016-12" db="EMBL/GenBank/DDBJ databases">
        <title>The draft genome sequence of Actinophytocola xinjiangensis.</title>
        <authorList>
            <person name="Wang W."/>
            <person name="Yuan L."/>
        </authorList>
    </citation>
    <scope>NUCLEOTIDE SEQUENCE [LARGE SCALE GENOMIC DNA]</scope>
    <source>
        <strain evidence="3 4">CGMCC 4.4663</strain>
    </source>
</reference>
<proteinExistence type="predicted"/>
<sequence length="143" mass="15912">MSFTEEEIGYLKSQPLARLATVGSDDQPDVSPVGFEFDGTYLYVGGLDVTRTRKYRNVAAGKTKVALVVDDLASVNPWTPRYLRIYGNAELVERQGQFGAGAYLRIEPTVSWSFNLAGDPFGHDREITVGRTVHRTPSRERVT</sequence>
<evidence type="ECO:0000313" key="4">
    <source>
        <dbReference type="Proteomes" id="UP000185696"/>
    </source>
</evidence>
<dbReference type="GO" id="GO:0016627">
    <property type="term" value="F:oxidoreductase activity, acting on the CH-CH group of donors"/>
    <property type="evidence" value="ECO:0007669"/>
    <property type="project" value="TreeGrafter"/>
</dbReference>
<dbReference type="GO" id="GO:0070967">
    <property type="term" value="F:coenzyme F420 binding"/>
    <property type="evidence" value="ECO:0007669"/>
    <property type="project" value="TreeGrafter"/>
</dbReference>
<keyword evidence="1" id="KW-0560">Oxidoreductase</keyword>
<dbReference type="EMBL" id="MSIF01000017">
    <property type="protein sequence ID" value="OLF07151.1"/>
    <property type="molecule type" value="Genomic_DNA"/>
</dbReference>
<dbReference type="Proteomes" id="UP000185696">
    <property type="component" value="Unassembled WGS sequence"/>
</dbReference>
<dbReference type="NCBIfam" id="TIGR04023">
    <property type="entry name" value="PPOX_MSMEG_5819"/>
    <property type="match status" value="1"/>
</dbReference>
<dbReference type="AlphaFoldDB" id="A0A7Z0WIE5"/>
<name>A0A7Z0WIE5_9PSEU</name>
<evidence type="ECO:0000259" key="2">
    <source>
        <dbReference type="Pfam" id="PF01243"/>
    </source>
</evidence>
<dbReference type="InterPro" id="IPR052019">
    <property type="entry name" value="F420H2_bilvrd_red/Heme_oxyg"/>
</dbReference>
<dbReference type="InterPro" id="IPR011576">
    <property type="entry name" value="Pyridox_Oxase_N"/>
</dbReference>
<dbReference type="PANTHER" id="PTHR35176:SF6">
    <property type="entry name" value="HEME OXYGENASE HI_0854-RELATED"/>
    <property type="match status" value="1"/>
</dbReference>
<dbReference type="OrthoDB" id="3693562at2"/>
<dbReference type="InterPro" id="IPR012349">
    <property type="entry name" value="Split_barrel_FMN-bd"/>
</dbReference>
<dbReference type="RefSeq" id="WP_075136094.1">
    <property type="nucleotide sequence ID" value="NZ_MSIF01000017.1"/>
</dbReference>
<evidence type="ECO:0000256" key="1">
    <source>
        <dbReference type="ARBA" id="ARBA00023002"/>
    </source>
</evidence>
<dbReference type="PANTHER" id="PTHR35176">
    <property type="entry name" value="HEME OXYGENASE HI_0854-RELATED"/>
    <property type="match status" value="1"/>
</dbReference>
<dbReference type="InterPro" id="IPR024031">
    <property type="entry name" value="MSMEG_5819/OxyR"/>
</dbReference>